<keyword evidence="2" id="KW-0812">Transmembrane</keyword>
<gene>
    <name evidence="3" type="ORF">FRACYDRAFT_233791</name>
</gene>
<keyword evidence="2" id="KW-0472">Membrane</keyword>
<reference evidence="3 4" key="1">
    <citation type="submission" date="2016-09" db="EMBL/GenBank/DDBJ databases">
        <title>Extensive genetic diversity and differential bi-allelic expression allows diatom success in the polar Southern Ocean.</title>
        <authorList>
            <consortium name="DOE Joint Genome Institute"/>
            <person name="Mock T."/>
            <person name="Otillar R.P."/>
            <person name="Strauss J."/>
            <person name="Dupont C."/>
            <person name="Frickenhaus S."/>
            <person name="Maumus F."/>
            <person name="Mcmullan M."/>
            <person name="Sanges R."/>
            <person name="Schmutz J."/>
            <person name="Toseland A."/>
            <person name="Valas R."/>
            <person name="Veluchamy A."/>
            <person name="Ward B.J."/>
            <person name="Allen A."/>
            <person name="Barry K."/>
            <person name="Falciatore A."/>
            <person name="Ferrante M."/>
            <person name="Fortunato A.E."/>
            <person name="Gloeckner G."/>
            <person name="Gruber A."/>
            <person name="Hipkin R."/>
            <person name="Janech M."/>
            <person name="Kroth P."/>
            <person name="Leese F."/>
            <person name="Lindquist E."/>
            <person name="Lyon B.R."/>
            <person name="Martin J."/>
            <person name="Mayer C."/>
            <person name="Parker M."/>
            <person name="Quesneville H."/>
            <person name="Raymond J."/>
            <person name="Uhlig C."/>
            <person name="Valentin K.U."/>
            <person name="Worden A.Z."/>
            <person name="Armbrust E.V."/>
            <person name="Bowler C."/>
            <person name="Green B."/>
            <person name="Moulton V."/>
            <person name="Van Oosterhout C."/>
            <person name="Grigoriev I."/>
        </authorList>
    </citation>
    <scope>NUCLEOTIDE SEQUENCE [LARGE SCALE GENOMIC DNA]</scope>
    <source>
        <strain evidence="3 4">CCMP1102</strain>
    </source>
</reference>
<dbReference type="AlphaFoldDB" id="A0A1E7FZN7"/>
<evidence type="ECO:0000313" key="4">
    <source>
        <dbReference type="Proteomes" id="UP000095751"/>
    </source>
</evidence>
<keyword evidence="4" id="KW-1185">Reference proteome</keyword>
<feature type="transmembrane region" description="Helical" evidence="2">
    <location>
        <begin position="300"/>
        <end position="320"/>
    </location>
</feature>
<dbReference type="KEGG" id="fcy:FRACYDRAFT_233791"/>
<feature type="region of interest" description="Disordered" evidence="1">
    <location>
        <begin position="326"/>
        <end position="347"/>
    </location>
</feature>
<name>A0A1E7FZN7_9STRA</name>
<evidence type="ECO:0000256" key="2">
    <source>
        <dbReference type="SAM" id="Phobius"/>
    </source>
</evidence>
<dbReference type="InParanoid" id="A0A1E7FZN7"/>
<feature type="compositionally biased region" description="Basic and acidic residues" evidence="1">
    <location>
        <begin position="268"/>
        <end position="280"/>
    </location>
</feature>
<feature type="region of interest" description="Disordered" evidence="1">
    <location>
        <begin position="359"/>
        <end position="378"/>
    </location>
</feature>
<feature type="compositionally biased region" description="Low complexity" evidence="1">
    <location>
        <begin position="281"/>
        <end position="296"/>
    </location>
</feature>
<keyword evidence="2" id="KW-1133">Transmembrane helix</keyword>
<organism evidence="3 4">
    <name type="scientific">Fragilariopsis cylindrus CCMP1102</name>
    <dbReference type="NCBI Taxonomy" id="635003"/>
    <lineage>
        <taxon>Eukaryota</taxon>
        <taxon>Sar</taxon>
        <taxon>Stramenopiles</taxon>
        <taxon>Ochrophyta</taxon>
        <taxon>Bacillariophyta</taxon>
        <taxon>Bacillariophyceae</taxon>
        <taxon>Bacillariophycidae</taxon>
        <taxon>Bacillariales</taxon>
        <taxon>Bacillariaceae</taxon>
        <taxon>Fragilariopsis</taxon>
    </lineage>
</organism>
<sequence>MMVRRSFHLFFSSLIAYCITSICIISINNNNVIVVNAAETEDAVKVDENNAGDDGDEYAGDAGGDVVVPFMNEEILSCIDSTVNFFLDNPDIENECDKYADTYSQIDNDQQDSDGNTIMVLGYPEESLTALESICSTNNGYWITTTTKLEFTCIVMEMETIKVIVNNYGECLANTKECRNTNISILMEGMFADMDFACYEDDLTAFNDDTNDEFMEELRDGLPEEEKENENENEATRPPATTSSNTVETPPVEEEESSSALNAGGTGDESRLDSTNKDTNDSNGSSSSSSSASTSADSSYSMIVIVMISCIVIATVGFIAKSHYSKNNKRRTGSGGGKGGRRGGGRHAKLSQQIGYEMTDISSSGENNLQFESSGNLT</sequence>
<dbReference type="Proteomes" id="UP000095751">
    <property type="component" value="Unassembled WGS sequence"/>
</dbReference>
<protein>
    <submittedName>
        <fullName evidence="3">Uncharacterized protein</fullName>
    </submittedName>
</protein>
<feature type="transmembrane region" description="Helical" evidence="2">
    <location>
        <begin position="7"/>
        <end position="27"/>
    </location>
</feature>
<feature type="region of interest" description="Disordered" evidence="1">
    <location>
        <begin position="222"/>
        <end position="296"/>
    </location>
</feature>
<accession>A0A1E7FZN7</accession>
<evidence type="ECO:0000313" key="3">
    <source>
        <dbReference type="EMBL" id="OEU23621.1"/>
    </source>
</evidence>
<proteinExistence type="predicted"/>
<dbReference type="EMBL" id="KV784353">
    <property type="protein sequence ID" value="OEU23621.1"/>
    <property type="molecule type" value="Genomic_DNA"/>
</dbReference>
<evidence type="ECO:0000256" key="1">
    <source>
        <dbReference type="SAM" id="MobiDB-lite"/>
    </source>
</evidence>